<dbReference type="Proteomes" id="UP001056120">
    <property type="component" value="Linkage Group LG15"/>
</dbReference>
<keyword evidence="2" id="KW-1185">Reference proteome</keyword>
<organism evidence="1 2">
    <name type="scientific">Smallanthus sonchifolius</name>
    <dbReference type="NCBI Taxonomy" id="185202"/>
    <lineage>
        <taxon>Eukaryota</taxon>
        <taxon>Viridiplantae</taxon>
        <taxon>Streptophyta</taxon>
        <taxon>Embryophyta</taxon>
        <taxon>Tracheophyta</taxon>
        <taxon>Spermatophyta</taxon>
        <taxon>Magnoliopsida</taxon>
        <taxon>eudicotyledons</taxon>
        <taxon>Gunneridae</taxon>
        <taxon>Pentapetalae</taxon>
        <taxon>asterids</taxon>
        <taxon>campanulids</taxon>
        <taxon>Asterales</taxon>
        <taxon>Asteraceae</taxon>
        <taxon>Asteroideae</taxon>
        <taxon>Heliantheae alliance</taxon>
        <taxon>Millerieae</taxon>
        <taxon>Smallanthus</taxon>
    </lineage>
</organism>
<evidence type="ECO:0000313" key="2">
    <source>
        <dbReference type="Proteomes" id="UP001056120"/>
    </source>
</evidence>
<proteinExistence type="predicted"/>
<comment type="caution">
    <text evidence="1">The sequence shown here is derived from an EMBL/GenBank/DDBJ whole genome shotgun (WGS) entry which is preliminary data.</text>
</comment>
<evidence type="ECO:0000313" key="1">
    <source>
        <dbReference type="EMBL" id="KAI3776113.1"/>
    </source>
</evidence>
<name>A0ACB9FYT8_9ASTR</name>
<dbReference type="EMBL" id="CM042032">
    <property type="protein sequence ID" value="KAI3776113.1"/>
    <property type="molecule type" value="Genomic_DNA"/>
</dbReference>
<protein>
    <submittedName>
        <fullName evidence="1">Uncharacterized protein</fullName>
    </submittedName>
</protein>
<reference evidence="1 2" key="2">
    <citation type="journal article" date="2022" name="Mol. Ecol. Resour.">
        <title>The genomes of chicory, endive, great burdock and yacon provide insights into Asteraceae paleo-polyploidization history and plant inulin production.</title>
        <authorList>
            <person name="Fan W."/>
            <person name="Wang S."/>
            <person name="Wang H."/>
            <person name="Wang A."/>
            <person name="Jiang F."/>
            <person name="Liu H."/>
            <person name="Zhao H."/>
            <person name="Xu D."/>
            <person name="Zhang Y."/>
        </authorList>
    </citation>
    <scope>NUCLEOTIDE SEQUENCE [LARGE SCALE GENOMIC DNA]</scope>
    <source>
        <strain evidence="2">cv. Yunnan</strain>
        <tissue evidence="1">Leaves</tissue>
    </source>
</reference>
<accession>A0ACB9FYT8</accession>
<reference evidence="2" key="1">
    <citation type="journal article" date="2022" name="Mol. Ecol. Resour.">
        <title>The genomes of chicory, endive, great burdock and yacon provide insights into Asteraceae palaeo-polyploidization history and plant inulin production.</title>
        <authorList>
            <person name="Fan W."/>
            <person name="Wang S."/>
            <person name="Wang H."/>
            <person name="Wang A."/>
            <person name="Jiang F."/>
            <person name="Liu H."/>
            <person name="Zhao H."/>
            <person name="Xu D."/>
            <person name="Zhang Y."/>
        </authorList>
    </citation>
    <scope>NUCLEOTIDE SEQUENCE [LARGE SCALE GENOMIC DNA]</scope>
    <source>
        <strain evidence="2">cv. Yunnan</strain>
    </source>
</reference>
<sequence length="102" mass="10899">MKRVCRSKVVATGVVELADADGRGVVGVACDRDGRQEENGRPEGFGADGRGGRRRKRLITKERGRVAVLGGHHGRVNDGFHGGSGGRVRQRLAVEDDVVLPD</sequence>
<gene>
    <name evidence="1" type="ORF">L1987_45876</name>
</gene>